<evidence type="ECO:0000256" key="2">
    <source>
        <dbReference type="ARBA" id="ARBA00022723"/>
    </source>
</evidence>
<evidence type="ECO:0000259" key="4">
    <source>
        <dbReference type="Pfam" id="PF10370"/>
    </source>
</evidence>
<comment type="similarity">
    <text evidence="1">Belongs to the FAH family.</text>
</comment>
<accession>A0A382BF77</accession>
<evidence type="ECO:0000256" key="1">
    <source>
        <dbReference type="ARBA" id="ARBA00010211"/>
    </source>
</evidence>
<organism evidence="5">
    <name type="scientific">marine metagenome</name>
    <dbReference type="NCBI Taxonomy" id="408172"/>
    <lineage>
        <taxon>unclassified sequences</taxon>
        <taxon>metagenomes</taxon>
        <taxon>ecological metagenomes</taxon>
    </lineage>
</organism>
<dbReference type="GO" id="GO:0046872">
    <property type="term" value="F:metal ion binding"/>
    <property type="evidence" value="ECO:0007669"/>
    <property type="project" value="UniProtKB-KW"/>
</dbReference>
<reference evidence="5" key="1">
    <citation type="submission" date="2018-05" db="EMBL/GenBank/DDBJ databases">
        <authorList>
            <person name="Lanie J.A."/>
            <person name="Ng W.-L."/>
            <person name="Kazmierczak K.M."/>
            <person name="Andrzejewski T.M."/>
            <person name="Davidsen T.M."/>
            <person name="Wayne K.J."/>
            <person name="Tettelin H."/>
            <person name="Glass J.I."/>
            <person name="Rusch D."/>
            <person name="Podicherti R."/>
            <person name="Tsui H.-C.T."/>
            <person name="Winkler M.E."/>
        </authorList>
    </citation>
    <scope>NUCLEOTIDE SEQUENCE</scope>
</reference>
<dbReference type="GO" id="GO:0003824">
    <property type="term" value="F:catalytic activity"/>
    <property type="evidence" value="ECO:0007669"/>
    <property type="project" value="InterPro"/>
</dbReference>
<evidence type="ECO:0000259" key="3">
    <source>
        <dbReference type="Pfam" id="PF01557"/>
    </source>
</evidence>
<dbReference type="PANTHER" id="PTHR42796">
    <property type="entry name" value="FUMARYLACETOACETATE HYDROLASE DOMAIN-CONTAINING PROTEIN 2A-RELATED"/>
    <property type="match status" value="1"/>
</dbReference>
<proteinExistence type="inferred from homology"/>
<dbReference type="InterPro" id="IPR051121">
    <property type="entry name" value="FAH"/>
</dbReference>
<dbReference type="InterPro" id="IPR011234">
    <property type="entry name" value="Fumarylacetoacetase-like_C"/>
</dbReference>
<feature type="domain" description="Rv2993c-like N-terminal" evidence="4">
    <location>
        <begin position="1"/>
        <end position="47"/>
    </location>
</feature>
<dbReference type="SUPFAM" id="SSF56529">
    <property type="entry name" value="FAH"/>
    <property type="match status" value="1"/>
</dbReference>
<name>A0A382BF77_9ZZZZ</name>
<dbReference type="PANTHER" id="PTHR42796:SF4">
    <property type="entry name" value="FUMARYLACETOACETATE HYDROLASE DOMAIN-CONTAINING PROTEIN 2A"/>
    <property type="match status" value="1"/>
</dbReference>
<dbReference type="AlphaFoldDB" id="A0A382BF77"/>
<dbReference type="InterPro" id="IPR018833">
    <property type="entry name" value="Rv2993c-like_N"/>
</dbReference>
<evidence type="ECO:0008006" key="6">
    <source>
        <dbReference type="Google" id="ProtNLM"/>
    </source>
</evidence>
<dbReference type="Pfam" id="PF10370">
    <property type="entry name" value="Rv2993c-like_N"/>
    <property type="match status" value="1"/>
</dbReference>
<sequence>MNWCRYRAGDKIVYGIIEGDIVWEATKSPFEGGIATGECQLLSHVSLCLPCIPANFYAAGANYLGHLAWAADNLGGNGKAPSRADIGYRASNSLVAQGEYITIPRDSSGLVQAEGELVAVIGKTVKHLTRRNALDFVLGYTIGNDVSERTWQSSDRTMWRAKNTDTFNPMGPWITPGLDPGALEVTTRINGVEVSHYHTK</sequence>
<dbReference type="EMBL" id="UINC01029549">
    <property type="protein sequence ID" value="SVB12455.1"/>
    <property type="molecule type" value="Genomic_DNA"/>
</dbReference>
<dbReference type="Pfam" id="PF01557">
    <property type="entry name" value="FAA_hydrolase"/>
    <property type="match status" value="1"/>
</dbReference>
<dbReference type="InterPro" id="IPR036663">
    <property type="entry name" value="Fumarylacetoacetase_C_sf"/>
</dbReference>
<feature type="non-terminal residue" evidence="5">
    <location>
        <position position="200"/>
    </location>
</feature>
<evidence type="ECO:0000313" key="5">
    <source>
        <dbReference type="EMBL" id="SVB12455.1"/>
    </source>
</evidence>
<dbReference type="GO" id="GO:0044281">
    <property type="term" value="P:small molecule metabolic process"/>
    <property type="evidence" value="ECO:0007669"/>
    <property type="project" value="UniProtKB-ARBA"/>
</dbReference>
<protein>
    <recommendedName>
        <fullName evidence="6">Fumarylacetoacetase-like C-terminal domain-containing protein</fullName>
    </recommendedName>
</protein>
<keyword evidence="2" id="KW-0479">Metal-binding</keyword>
<gene>
    <name evidence="5" type="ORF">METZ01_LOCUS165309</name>
</gene>
<feature type="domain" description="Fumarylacetoacetase-like C-terminal" evidence="3">
    <location>
        <begin position="56"/>
        <end position="200"/>
    </location>
</feature>
<dbReference type="Gene3D" id="3.90.850.10">
    <property type="entry name" value="Fumarylacetoacetase-like, C-terminal domain"/>
    <property type="match status" value="1"/>
</dbReference>